<name>A0A431U320_9BACT</name>
<evidence type="ECO:0000313" key="2">
    <source>
        <dbReference type="Proteomes" id="UP000282184"/>
    </source>
</evidence>
<dbReference type="AlphaFoldDB" id="A0A431U320"/>
<dbReference type="PANTHER" id="PTHR35368:SF1">
    <property type="entry name" value="HYDROPEROXIDE REDUCTASE"/>
    <property type="match status" value="1"/>
</dbReference>
<dbReference type="Proteomes" id="UP000282184">
    <property type="component" value="Unassembled WGS sequence"/>
</dbReference>
<evidence type="ECO:0000313" key="1">
    <source>
        <dbReference type="EMBL" id="RTQ49983.1"/>
    </source>
</evidence>
<dbReference type="Pfam" id="PF02566">
    <property type="entry name" value="OsmC"/>
    <property type="match status" value="1"/>
</dbReference>
<gene>
    <name evidence="1" type="ORF">EJV47_10085</name>
</gene>
<dbReference type="Gene3D" id="3.30.300.20">
    <property type="match status" value="1"/>
</dbReference>
<protein>
    <submittedName>
        <fullName evidence="1">OsmC family peroxiredoxin</fullName>
    </submittedName>
</protein>
<reference evidence="1 2" key="1">
    <citation type="submission" date="2018-12" db="EMBL/GenBank/DDBJ databases">
        <title>Hymenobacter gummosus sp. nov., isolated from a spring.</title>
        <authorList>
            <person name="Nie L."/>
        </authorList>
    </citation>
    <scope>NUCLEOTIDE SEQUENCE [LARGE SCALE GENOMIC DNA]</scope>
    <source>
        <strain evidence="1 2">KCTC 52166</strain>
    </source>
</reference>
<dbReference type="SUPFAM" id="SSF82784">
    <property type="entry name" value="OsmC-like"/>
    <property type="match status" value="1"/>
</dbReference>
<proteinExistence type="predicted"/>
<keyword evidence="2" id="KW-1185">Reference proteome</keyword>
<dbReference type="InterPro" id="IPR015946">
    <property type="entry name" value="KH_dom-like_a/b"/>
</dbReference>
<sequence length="133" mass="13848">MIISARISSAAGQLHAAVQTDDAAKTLTLPAKPSGPGAGVNGGELLLLALATCFCNDLYREAAQRGLTLNSVTVHCRGEFGAAGEPGQHFRYRAEVQAEGASAAEIEALIRHTDQVAEVHNTLRRGVAVTLEG</sequence>
<accession>A0A431U320</accession>
<dbReference type="InterPro" id="IPR052924">
    <property type="entry name" value="OsmC/Ohr_hydroprdx_reductase"/>
</dbReference>
<dbReference type="InterPro" id="IPR036102">
    <property type="entry name" value="OsmC/Ohrsf"/>
</dbReference>
<organism evidence="1 2">
    <name type="scientific">Hymenobacter gummosus</name>
    <dbReference type="NCBI Taxonomy" id="1776032"/>
    <lineage>
        <taxon>Bacteria</taxon>
        <taxon>Pseudomonadati</taxon>
        <taxon>Bacteroidota</taxon>
        <taxon>Cytophagia</taxon>
        <taxon>Cytophagales</taxon>
        <taxon>Hymenobacteraceae</taxon>
        <taxon>Hymenobacter</taxon>
    </lineage>
</organism>
<dbReference type="EMBL" id="RXOF01000005">
    <property type="protein sequence ID" value="RTQ49983.1"/>
    <property type="molecule type" value="Genomic_DNA"/>
</dbReference>
<comment type="caution">
    <text evidence="1">The sequence shown here is derived from an EMBL/GenBank/DDBJ whole genome shotgun (WGS) entry which is preliminary data.</text>
</comment>
<dbReference type="InterPro" id="IPR003718">
    <property type="entry name" value="OsmC/Ohr_fam"/>
</dbReference>
<dbReference type="PANTHER" id="PTHR35368">
    <property type="entry name" value="HYDROPEROXIDE REDUCTASE"/>
    <property type="match status" value="1"/>
</dbReference>
<dbReference type="RefSeq" id="WP_126693034.1">
    <property type="nucleotide sequence ID" value="NZ_RXOF01000005.1"/>
</dbReference>
<dbReference type="OrthoDB" id="1358603at2"/>